<evidence type="ECO:0000256" key="7">
    <source>
        <dbReference type="ARBA" id="ARBA00022483"/>
    </source>
</evidence>
<keyword evidence="9" id="KW-0967">Endosome</keyword>
<dbReference type="GO" id="GO:0030672">
    <property type="term" value="C:synaptic vesicle membrane"/>
    <property type="evidence" value="ECO:0007669"/>
    <property type="project" value="UniProtKB-SubCell"/>
</dbReference>
<dbReference type="AlphaFoldDB" id="A0AAJ7U8H6"/>
<reference evidence="19 20" key="1">
    <citation type="submission" date="2025-04" db="UniProtKB">
        <authorList>
            <consortium name="RefSeq"/>
        </authorList>
    </citation>
    <scope>IDENTIFICATION</scope>
    <source>
        <tissue evidence="19 20">Sperm</tissue>
    </source>
</reference>
<evidence type="ECO:0000256" key="5">
    <source>
        <dbReference type="ARBA" id="ARBA00022448"/>
    </source>
</evidence>
<evidence type="ECO:0000256" key="11">
    <source>
        <dbReference type="ARBA" id="ARBA00022989"/>
    </source>
</evidence>
<dbReference type="RefSeq" id="XP_032831808.1">
    <property type="nucleotide sequence ID" value="XM_032975917.1"/>
</dbReference>
<evidence type="ECO:0000256" key="12">
    <source>
        <dbReference type="ARBA" id="ARBA00023018"/>
    </source>
</evidence>
<keyword evidence="10" id="KW-0653">Protein transport</keyword>
<evidence type="ECO:0000256" key="15">
    <source>
        <dbReference type="ARBA" id="ARBA00023329"/>
    </source>
</evidence>
<evidence type="ECO:0000256" key="3">
    <source>
        <dbReference type="ARBA" id="ARBA00004644"/>
    </source>
</evidence>
<evidence type="ECO:0000313" key="19">
    <source>
        <dbReference type="RefSeq" id="XP_032831808.1"/>
    </source>
</evidence>
<comment type="similarity">
    <text evidence="16">Belongs to the SCAMP family. SCAMP5 subfamily.</text>
</comment>
<proteinExistence type="inferred from homology"/>
<evidence type="ECO:0000256" key="14">
    <source>
        <dbReference type="ARBA" id="ARBA00023136"/>
    </source>
</evidence>
<dbReference type="InterPro" id="IPR007273">
    <property type="entry name" value="SCAMP"/>
</dbReference>
<keyword evidence="8 17" id="KW-0812">Transmembrane</keyword>
<keyword evidence="13" id="KW-0333">Golgi apparatus</keyword>
<evidence type="ECO:0000256" key="8">
    <source>
        <dbReference type="ARBA" id="ARBA00022692"/>
    </source>
</evidence>
<dbReference type="GO" id="GO:0015031">
    <property type="term" value="P:protein transport"/>
    <property type="evidence" value="ECO:0007669"/>
    <property type="project" value="UniProtKB-KW"/>
</dbReference>
<dbReference type="PANTHER" id="PTHR10687">
    <property type="entry name" value="SECRETORY CARRIER-ASSOCIATED MEMBRANE PROTEIN SCAMP"/>
    <property type="match status" value="1"/>
</dbReference>
<feature type="transmembrane region" description="Helical" evidence="17">
    <location>
        <begin position="70"/>
        <end position="90"/>
    </location>
</feature>
<evidence type="ECO:0000256" key="1">
    <source>
        <dbReference type="ARBA" id="ARBA00004166"/>
    </source>
</evidence>
<accession>A0AAJ7U8H6</accession>
<evidence type="ECO:0000256" key="17">
    <source>
        <dbReference type="RuleBase" id="RU363122"/>
    </source>
</evidence>
<keyword evidence="12" id="KW-0770">Synapse</keyword>
<keyword evidence="15" id="KW-0968">Cytoplasmic vesicle</keyword>
<evidence type="ECO:0000256" key="13">
    <source>
        <dbReference type="ARBA" id="ARBA00023034"/>
    </source>
</evidence>
<evidence type="ECO:0000256" key="9">
    <source>
        <dbReference type="ARBA" id="ARBA00022753"/>
    </source>
</evidence>
<keyword evidence="6" id="KW-1003">Cell membrane</keyword>
<feature type="transmembrane region" description="Helical" evidence="17">
    <location>
        <begin position="145"/>
        <end position="169"/>
    </location>
</feature>
<evidence type="ECO:0000313" key="18">
    <source>
        <dbReference type="Proteomes" id="UP001318040"/>
    </source>
</evidence>
<evidence type="ECO:0000256" key="16">
    <source>
        <dbReference type="ARBA" id="ARBA00038169"/>
    </source>
</evidence>
<dbReference type="PANTHER" id="PTHR10687:SF5">
    <property type="entry name" value="SECRETORY CARRIER-ASSOCIATED MEMBRANE PROTEIN 5"/>
    <property type="match status" value="1"/>
</dbReference>
<protein>
    <recommendedName>
        <fullName evidence="17">Secretory carrier-associated membrane protein</fullName>
        <shortName evidence="17">Secretory carrier membrane protein</shortName>
    </recommendedName>
</protein>
<dbReference type="KEGG" id="pmrn:116954999"/>
<dbReference type="Pfam" id="PF04144">
    <property type="entry name" value="SCAMP"/>
    <property type="match status" value="1"/>
</dbReference>
<evidence type="ECO:0000256" key="6">
    <source>
        <dbReference type="ARBA" id="ARBA00022475"/>
    </source>
</evidence>
<gene>
    <name evidence="19 20" type="primary">LOC116954999</name>
</gene>
<sequence>MSEKENNFPPLPKFIRLKPCFYQDIEGDIPPPHTQTVKRLYYLWLLQGLTLAVNLIGCLAWIIGGGSATNFGLAIVWLLLFTPCSYVCWFRPIYKAFKTDSSFNFMAFFFVLTAQLVINVIQAIGISGWGVCGWIATISFFSYNIGAAVVMLIPTIMFTGLAVLSFLALTKVHGYYRGSGGSMSKAQEEWTTGAWKSPVVQQAASQAVASQLQQQQQQQPPAYGNVPSYGYGSDPMAPADPYGGGGGGGGGVGGVGGVGGGGGYGGSAGGYGGNAGGYGYGNEYGTNANPAAGYSYGNQM</sequence>
<name>A0AAJ7U8H6_PETMA</name>
<dbReference type="GO" id="GO:0005886">
    <property type="term" value="C:plasma membrane"/>
    <property type="evidence" value="ECO:0007669"/>
    <property type="project" value="UniProtKB-SubCell"/>
</dbReference>
<keyword evidence="7" id="KW-0268">Exocytosis</keyword>
<keyword evidence="14 17" id="KW-0472">Membrane</keyword>
<dbReference type="GO" id="GO:0055038">
    <property type="term" value="C:recycling endosome membrane"/>
    <property type="evidence" value="ECO:0007669"/>
    <property type="project" value="UniProtKB-SubCell"/>
</dbReference>
<evidence type="ECO:0000256" key="10">
    <source>
        <dbReference type="ARBA" id="ARBA00022927"/>
    </source>
</evidence>
<feature type="transmembrane region" description="Helical" evidence="17">
    <location>
        <begin position="41"/>
        <end position="64"/>
    </location>
</feature>
<evidence type="ECO:0000256" key="4">
    <source>
        <dbReference type="ARBA" id="ARBA00004651"/>
    </source>
</evidence>
<keyword evidence="11 17" id="KW-1133">Transmembrane helix</keyword>
<dbReference type="Proteomes" id="UP001318040">
    <property type="component" value="Chromosome 57"/>
</dbReference>
<feature type="transmembrane region" description="Helical" evidence="17">
    <location>
        <begin position="102"/>
        <end position="125"/>
    </location>
</feature>
<evidence type="ECO:0000313" key="20">
    <source>
        <dbReference type="RefSeq" id="XP_032831809.1"/>
    </source>
</evidence>
<dbReference type="GeneID" id="116954999"/>
<keyword evidence="18" id="KW-1185">Reference proteome</keyword>
<dbReference type="GO" id="GO:0006887">
    <property type="term" value="P:exocytosis"/>
    <property type="evidence" value="ECO:0007669"/>
    <property type="project" value="UniProtKB-KW"/>
</dbReference>
<dbReference type="GO" id="GO:0032588">
    <property type="term" value="C:trans-Golgi network membrane"/>
    <property type="evidence" value="ECO:0007669"/>
    <property type="project" value="TreeGrafter"/>
</dbReference>
<comment type="subcellular location">
    <subcellularLocation>
        <location evidence="4">Cell membrane</location>
        <topology evidence="4">Multi-pass membrane protein</topology>
    </subcellularLocation>
    <subcellularLocation>
        <location evidence="3">Cytoplasmic vesicle</location>
        <location evidence="3">Secretory vesicle</location>
        <location evidence="3">Synaptic vesicle membrane</location>
        <topology evidence="3">Multi-pass membrane protein</topology>
    </subcellularLocation>
    <subcellularLocation>
        <location evidence="1">Golgi apparatus</location>
        <location evidence="1">trans-Golgi network membrane</location>
        <topology evidence="1">Multi-pass membrane protein</topology>
    </subcellularLocation>
    <subcellularLocation>
        <location evidence="17">Membrane</location>
        <topology evidence="17">Multi-pass membrane protein</topology>
    </subcellularLocation>
    <subcellularLocation>
        <location evidence="2">Recycling endosome membrane</location>
        <topology evidence="2">Multi-pass membrane protein</topology>
    </subcellularLocation>
</comment>
<evidence type="ECO:0000256" key="2">
    <source>
        <dbReference type="ARBA" id="ARBA00004195"/>
    </source>
</evidence>
<organism evidence="18 19">
    <name type="scientific">Petromyzon marinus</name>
    <name type="common">Sea lamprey</name>
    <dbReference type="NCBI Taxonomy" id="7757"/>
    <lineage>
        <taxon>Eukaryota</taxon>
        <taxon>Metazoa</taxon>
        <taxon>Chordata</taxon>
        <taxon>Craniata</taxon>
        <taxon>Vertebrata</taxon>
        <taxon>Cyclostomata</taxon>
        <taxon>Hyperoartia</taxon>
        <taxon>Petromyzontiformes</taxon>
        <taxon>Petromyzontidae</taxon>
        <taxon>Petromyzon</taxon>
    </lineage>
</organism>
<dbReference type="RefSeq" id="XP_032831809.1">
    <property type="nucleotide sequence ID" value="XM_032975918.1"/>
</dbReference>
<keyword evidence="5 17" id="KW-0813">Transport</keyword>